<dbReference type="InParanoid" id="D7FYL0"/>
<dbReference type="Proteomes" id="UP000002630">
    <property type="component" value="Linkage Group LG15"/>
</dbReference>
<gene>
    <name evidence="2" type="ORF">Esi_0346_0038</name>
</gene>
<keyword evidence="3" id="KW-1185">Reference proteome</keyword>
<evidence type="ECO:0000313" key="2">
    <source>
        <dbReference type="EMBL" id="CBJ32552.1"/>
    </source>
</evidence>
<accession>D7FYL0</accession>
<evidence type="ECO:0000256" key="1">
    <source>
        <dbReference type="SAM" id="MobiDB-lite"/>
    </source>
</evidence>
<proteinExistence type="predicted"/>
<dbReference type="EMBL" id="FN649740">
    <property type="protein sequence ID" value="CBJ32552.1"/>
    <property type="molecule type" value="Genomic_DNA"/>
</dbReference>
<feature type="region of interest" description="Disordered" evidence="1">
    <location>
        <begin position="144"/>
        <end position="183"/>
    </location>
</feature>
<protein>
    <submittedName>
        <fullName evidence="2">Uncharacterized protein</fullName>
    </submittedName>
</protein>
<name>D7FYL0_ECTSI</name>
<dbReference type="OrthoDB" id="10333458at2759"/>
<dbReference type="EMBL" id="FN648538">
    <property type="protein sequence ID" value="CBJ32552.1"/>
    <property type="molecule type" value="Genomic_DNA"/>
</dbReference>
<organism evidence="2 3">
    <name type="scientific">Ectocarpus siliculosus</name>
    <name type="common">Brown alga</name>
    <name type="synonym">Conferva siliculosa</name>
    <dbReference type="NCBI Taxonomy" id="2880"/>
    <lineage>
        <taxon>Eukaryota</taxon>
        <taxon>Sar</taxon>
        <taxon>Stramenopiles</taxon>
        <taxon>Ochrophyta</taxon>
        <taxon>PX clade</taxon>
        <taxon>Phaeophyceae</taxon>
        <taxon>Ectocarpales</taxon>
        <taxon>Ectocarpaceae</taxon>
        <taxon>Ectocarpus</taxon>
    </lineage>
</organism>
<evidence type="ECO:0000313" key="3">
    <source>
        <dbReference type="Proteomes" id="UP000002630"/>
    </source>
</evidence>
<dbReference type="AlphaFoldDB" id="D7FYL0"/>
<reference evidence="2 3" key="1">
    <citation type="journal article" date="2010" name="Nature">
        <title>The Ectocarpus genome and the independent evolution of multicellularity in brown algae.</title>
        <authorList>
            <person name="Cock J.M."/>
            <person name="Sterck L."/>
            <person name="Rouze P."/>
            <person name="Scornet D."/>
            <person name="Allen A.E."/>
            <person name="Amoutzias G."/>
            <person name="Anthouard V."/>
            <person name="Artiguenave F."/>
            <person name="Aury J.M."/>
            <person name="Badger J.H."/>
            <person name="Beszteri B."/>
            <person name="Billiau K."/>
            <person name="Bonnet E."/>
            <person name="Bothwell J.H."/>
            <person name="Bowler C."/>
            <person name="Boyen C."/>
            <person name="Brownlee C."/>
            <person name="Carrano C.J."/>
            <person name="Charrier B."/>
            <person name="Cho G.Y."/>
            <person name="Coelho S.M."/>
            <person name="Collen J."/>
            <person name="Corre E."/>
            <person name="Da Silva C."/>
            <person name="Delage L."/>
            <person name="Delaroque N."/>
            <person name="Dittami S.M."/>
            <person name="Doulbeau S."/>
            <person name="Elias M."/>
            <person name="Farnham G."/>
            <person name="Gachon C.M."/>
            <person name="Gschloessl B."/>
            <person name="Heesch S."/>
            <person name="Jabbari K."/>
            <person name="Jubin C."/>
            <person name="Kawai H."/>
            <person name="Kimura K."/>
            <person name="Kloareg B."/>
            <person name="Kupper F.C."/>
            <person name="Lang D."/>
            <person name="Le Bail A."/>
            <person name="Leblanc C."/>
            <person name="Lerouge P."/>
            <person name="Lohr M."/>
            <person name="Lopez P.J."/>
            <person name="Martens C."/>
            <person name="Maumus F."/>
            <person name="Michel G."/>
            <person name="Miranda-Saavedra D."/>
            <person name="Morales J."/>
            <person name="Moreau H."/>
            <person name="Motomura T."/>
            <person name="Nagasato C."/>
            <person name="Napoli C.A."/>
            <person name="Nelson D.R."/>
            <person name="Nyvall-Collen P."/>
            <person name="Peters A.F."/>
            <person name="Pommier C."/>
            <person name="Potin P."/>
            <person name="Poulain J."/>
            <person name="Quesneville H."/>
            <person name="Read B."/>
            <person name="Rensing S.A."/>
            <person name="Ritter A."/>
            <person name="Rousvoal S."/>
            <person name="Samanta M."/>
            <person name="Samson G."/>
            <person name="Schroeder D.C."/>
            <person name="Segurens B."/>
            <person name="Strittmatter M."/>
            <person name="Tonon T."/>
            <person name="Tregear J.W."/>
            <person name="Valentin K."/>
            <person name="von Dassow P."/>
            <person name="Yamagishi T."/>
            <person name="Van de Peer Y."/>
            <person name="Wincker P."/>
        </authorList>
    </citation>
    <scope>NUCLEOTIDE SEQUENCE [LARGE SCALE GENOMIC DNA]</scope>
    <source>
        <strain evidence="3">Ec32 / CCAP1310/4</strain>
    </source>
</reference>
<sequence>MPVRYVSTALKSCARSSKVLFQGKRSLREHGRMSPASSLLSQAPAAMQGRAFSGSASGPGEAAAAVDMAKPGGDFPWRGAPNLIPEPAGSGSFLDGIMESIFEDFCFKGVDFTAGAEAAFVTTAAALFKMRTLKVRAPKPSVEAAAAGVDGAPKGGVEEDPASAGAEQEEEDKEKSAETSEEEADRVLAAVDKGLVALSSDKGGVPYYRLHRVVAKAIRRKKFIFGVQRGDDLSGRFTVAMSPSLEFVLQENNAFAQIRNALAGNVTVTFQVDVDLACDETFYVKDKETGEIIQGKKESSGRIHRVRLESCLLMEQAIEQPHIWKVIDLDDWLKGNAFC</sequence>